<keyword evidence="2" id="KW-1185">Reference proteome</keyword>
<organism evidence="1 2">
    <name type="scientific">Choristoneura fumiferana</name>
    <name type="common">Spruce budworm moth</name>
    <name type="synonym">Archips fumiferana</name>
    <dbReference type="NCBI Taxonomy" id="7141"/>
    <lineage>
        <taxon>Eukaryota</taxon>
        <taxon>Metazoa</taxon>
        <taxon>Ecdysozoa</taxon>
        <taxon>Arthropoda</taxon>
        <taxon>Hexapoda</taxon>
        <taxon>Insecta</taxon>
        <taxon>Pterygota</taxon>
        <taxon>Neoptera</taxon>
        <taxon>Endopterygota</taxon>
        <taxon>Lepidoptera</taxon>
        <taxon>Glossata</taxon>
        <taxon>Ditrysia</taxon>
        <taxon>Tortricoidea</taxon>
        <taxon>Tortricidae</taxon>
        <taxon>Tortricinae</taxon>
        <taxon>Choristoneura</taxon>
    </lineage>
</organism>
<reference evidence="1 2" key="1">
    <citation type="journal article" date="2022" name="Genome Biol. Evol.">
        <title>The Spruce Budworm Genome: Reconstructing the Evolutionary History of Antifreeze Proteins.</title>
        <authorList>
            <person name="Beliveau C."/>
            <person name="Gagne P."/>
            <person name="Picq S."/>
            <person name="Vernygora O."/>
            <person name="Keeling C.I."/>
            <person name="Pinkney K."/>
            <person name="Doucet D."/>
            <person name="Wen F."/>
            <person name="Johnston J.S."/>
            <person name="Maaroufi H."/>
            <person name="Boyle B."/>
            <person name="Laroche J."/>
            <person name="Dewar K."/>
            <person name="Juretic N."/>
            <person name="Blackburn G."/>
            <person name="Nisole A."/>
            <person name="Brunet B."/>
            <person name="Brandao M."/>
            <person name="Lumley L."/>
            <person name="Duan J."/>
            <person name="Quan G."/>
            <person name="Lucarotti C.J."/>
            <person name="Roe A.D."/>
            <person name="Sperling F.A.H."/>
            <person name="Levesque R.C."/>
            <person name="Cusson M."/>
        </authorList>
    </citation>
    <scope>NUCLEOTIDE SEQUENCE [LARGE SCALE GENOMIC DNA]</scope>
    <source>
        <strain evidence="1">Glfc:IPQL:Cfum</strain>
    </source>
</reference>
<evidence type="ECO:0000313" key="2">
    <source>
        <dbReference type="Proteomes" id="UP001064048"/>
    </source>
</evidence>
<gene>
    <name evidence="1" type="ORF">MSG28_015775</name>
</gene>
<comment type="caution">
    <text evidence="1">The sequence shown here is derived from an EMBL/GenBank/DDBJ whole genome shotgun (WGS) entry which is preliminary data.</text>
</comment>
<dbReference type="Proteomes" id="UP001064048">
    <property type="component" value="Chromosome 29"/>
</dbReference>
<evidence type="ECO:0000313" key="1">
    <source>
        <dbReference type="EMBL" id="KAI8433808.1"/>
    </source>
</evidence>
<name>A0ACC0KBX5_CHOFU</name>
<proteinExistence type="predicted"/>
<accession>A0ACC0KBX5</accession>
<sequence length="883" mass="100495">MRMNQINSLKSSRILKNMSLQHISKQFKVVKWQLRTQKLRIALVVLTALCIWGILLIKYDDEYSQFAPANLNNSYLNALLLQELEISVLHDKSSGCDPPPLDPFAAEVLQFSRDLPKVVCEGTDWVQCYLHECRVIKEILLAKKDVFCIYKDILYVDDFTTKLGPPKKVYGSGIYKLEASDHVKVACTSYEGLVPSRWFGYKAGFRPLPRPPATPTLQPPPAPRLRPPSDPFNVLIVVFDSTSHGGFVRRMPKSYDLLTRELKAVVMNKYNILGDGTTAALFPLLTGKTPLEHKEYRKMLSKEFIDEKILLFHVASTLGYRTAYFENMPWIGTFQTRFNGFERQPAHHYLRAMLMLETEGGRKWWHGVKGRYCIGDTPQYAMMFNLTRQFYDLDGLHFSFTFIGDISHDDFNMITTADDELVDLLRSFQDRGDTMLMVMGDHGTRYNSIRETTFQGKLEELLPFMAIRLPPELVRNRPDALTALVDNANALTTPFDIHTTLLDVMGAGEMKNSTLCRVRKLTSIEWVTQKITSSEHRKAKSEEEAMQEDLRNNVLENKGKGCIMPKLDPFDEDVLINEKKLPTGVYDLKDVSCVYRDIVYVGNTTQHLGPARTLNDGQIYRLRKSDFVHVACIGINRLHPGPQFKWSGFKAGLRRVHLRKRSSRGPRLNVAMLCFGAMSKNSFTRKMPERTFDDSQSLPTDHHLLPLLYSVYGKTRANTRHFCFGDMPLYRLLLNLTHQFTRLNGPRFSFTFITDVNHDDFSSLREVPQLTLEDHLPLMALVLPDRLKQIRPDATTALAANLDVLTTPFDIHSTLTDVLAPGTLYRFLRSPIPRRSVSVEWISNGVIRTSTLAANAAAPSGLLIFRLSGTTMAIKGIRSSNLP</sequence>
<dbReference type="EMBL" id="CM046129">
    <property type="protein sequence ID" value="KAI8433808.1"/>
    <property type="molecule type" value="Genomic_DNA"/>
</dbReference>
<protein>
    <submittedName>
        <fullName evidence="1">Uncharacterized protein</fullName>
    </submittedName>
</protein>